<organism evidence="8 9">
    <name type="scientific">Novibacillus thermophilus</name>
    <dbReference type="NCBI Taxonomy" id="1471761"/>
    <lineage>
        <taxon>Bacteria</taxon>
        <taxon>Bacillati</taxon>
        <taxon>Bacillota</taxon>
        <taxon>Bacilli</taxon>
        <taxon>Bacillales</taxon>
        <taxon>Thermoactinomycetaceae</taxon>
        <taxon>Novibacillus</taxon>
    </lineage>
</organism>
<dbReference type="OrthoDB" id="9768837at2"/>
<dbReference type="InterPro" id="IPR013525">
    <property type="entry name" value="ABC2_TM"/>
</dbReference>
<evidence type="ECO:0000256" key="3">
    <source>
        <dbReference type="ARBA" id="ARBA00022692"/>
    </source>
</evidence>
<name>A0A1U9K408_9BACL</name>
<dbReference type="EMBL" id="CP019699">
    <property type="protein sequence ID" value="AQS54763.1"/>
    <property type="molecule type" value="Genomic_DNA"/>
</dbReference>
<keyword evidence="3 6" id="KW-0812">Transmembrane</keyword>
<evidence type="ECO:0000313" key="8">
    <source>
        <dbReference type="EMBL" id="AQS54763.1"/>
    </source>
</evidence>
<comment type="subcellular location">
    <subcellularLocation>
        <location evidence="1">Cell membrane</location>
        <topology evidence="1">Multi-pass membrane protein</topology>
    </subcellularLocation>
</comment>
<evidence type="ECO:0000256" key="1">
    <source>
        <dbReference type="ARBA" id="ARBA00004651"/>
    </source>
</evidence>
<reference evidence="8 9" key="1">
    <citation type="journal article" date="2015" name="Int. J. Syst. Evol. Microbiol.">
        <title>Novibacillus thermophilus gen. nov., sp. nov., a Gram-staining-negative and moderately thermophilic member of the family Thermoactinomycetaceae.</title>
        <authorList>
            <person name="Yang G."/>
            <person name="Chen J."/>
            <person name="Zhou S."/>
        </authorList>
    </citation>
    <scope>NUCLEOTIDE SEQUENCE [LARGE SCALE GENOMIC DNA]</scope>
    <source>
        <strain evidence="8 9">SG-1</strain>
    </source>
</reference>
<feature type="transmembrane region" description="Helical" evidence="6">
    <location>
        <begin position="320"/>
        <end position="339"/>
    </location>
</feature>
<dbReference type="GO" id="GO:0005886">
    <property type="term" value="C:plasma membrane"/>
    <property type="evidence" value="ECO:0007669"/>
    <property type="project" value="UniProtKB-SubCell"/>
</dbReference>
<dbReference type="STRING" id="1471761.B0W44_02235"/>
<dbReference type="KEGG" id="ntr:B0W44_02235"/>
<evidence type="ECO:0000313" key="9">
    <source>
        <dbReference type="Proteomes" id="UP000188603"/>
    </source>
</evidence>
<feature type="domain" description="ABC-2 type transporter transmembrane" evidence="7">
    <location>
        <begin position="19"/>
        <end position="394"/>
    </location>
</feature>
<protein>
    <recommendedName>
        <fullName evidence="7">ABC-2 type transporter transmembrane domain-containing protein</fullName>
    </recommendedName>
</protein>
<keyword evidence="5 6" id="KW-0472">Membrane</keyword>
<feature type="transmembrane region" description="Helical" evidence="6">
    <location>
        <begin position="235"/>
        <end position="261"/>
    </location>
</feature>
<dbReference type="Pfam" id="PF12698">
    <property type="entry name" value="ABC2_membrane_3"/>
    <property type="match status" value="1"/>
</dbReference>
<accession>A0A1U9K408</accession>
<feature type="transmembrane region" description="Helical" evidence="6">
    <location>
        <begin position="185"/>
        <end position="206"/>
    </location>
</feature>
<evidence type="ECO:0000256" key="4">
    <source>
        <dbReference type="ARBA" id="ARBA00022989"/>
    </source>
</evidence>
<feature type="transmembrane region" description="Helical" evidence="6">
    <location>
        <begin position="346"/>
        <end position="365"/>
    </location>
</feature>
<dbReference type="InterPro" id="IPR051449">
    <property type="entry name" value="ABC-2_transporter_component"/>
</dbReference>
<evidence type="ECO:0000256" key="2">
    <source>
        <dbReference type="ARBA" id="ARBA00022475"/>
    </source>
</evidence>
<dbReference type="RefSeq" id="WP_077718580.1">
    <property type="nucleotide sequence ID" value="NZ_CP019699.1"/>
</dbReference>
<gene>
    <name evidence="8" type="ORF">B0W44_02235</name>
</gene>
<keyword evidence="9" id="KW-1185">Reference proteome</keyword>
<proteinExistence type="predicted"/>
<dbReference type="GO" id="GO:0140359">
    <property type="term" value="F:ABC-type transporter activity"/>
    <property type="evidence" value="ECO:0007669"/>
    <property type="project" value="InterPro"/>
</dbReference>
<keyword evidence="2" id="KW-1003">Cell membrane</keyword>
<sequence length="423" mass="46478">MRKYWTIVGHTFSKYTGNKSFFISTVISIVFIVGLINADVMMSWFKGNDGQQEVAVIDDSGLELYEALHEALAVQHQNVALEPFTGTATEAIASVKEGEVGAFLHLEASQNGLPEGTFHVAESDAFELARHIEQALQTVKETVALEKLGVSPEVRKSVSEPVTFQTQTYDEANGMSEEAREQTRWLVYALLFVLYLGILTYGNMIALEVATEKSSRVMELLVSSVSPVTQMFGKITGIALLGLFQFGLIGGAGAVSVWYRLQKDSESEWSGVIGALGLERVPVSTIVYVVVFFLLGYLLYATLSATLGCLVSRSEDVNQAITPVIYLLITAFFISMFGLSSPDSPFITAMSFIPFFTPMIMFLRVGMTEVPAWEVGLSLLFLIGFIVACAVFGARVYRGGVMLYGKYSSWKDIRKAFVMSQDT</sequence>
<feature type="transmembrane region" description="Helical" evidence="6">
    <location>
        <begin position="377"/>
        <end position="397"/>
    </location>
</feature>
<dbReference type="PANTHER" id="PTHR30294:SF29">
    <property type="entry name" value="MULTIDRUG ABC TRANSPORTER PERMEASE YBHS-RELATED"/>
    <property type="match status" value="1"/>
</dbReference>
<feature type="transmembrane region" description="Helical" evidence="6">
    <location>
        <begin position="281"/>
        <end position="300"/>
    </location>
</feature>
<evidence type="ECO:0000256" key="6">
    <source>
        <dbReference type="SAM" id="Phobius"/>
    </source>
</evidence>
<dbReference type="AlphaFoldDB" id="A0A1U9K408"/>
<dbReference type="Proteomes" id="UP000188603">
    <property type="component" value="Chromosome"/>
</dbReference>
<feature type="transmembrane region" description="Helical" evidence="6">
    <location>
        <begin position="20"/>
        <end position="38"/>
    </location>
</feature>
<evidence type="ECO:0000259" key="7">
    <source>
        <dbReference type="Pfam" id="PF12698"/>
    </source>
</evidence>
<evidence type="ECO:0000256" key="5">
    <source>
        <dbReference type="ARBA" id="ARBA00023136"/>
    </source>
</evidence>
<dbReference type="PANTHER" id="PTHR30294">
    <property type="entry name" value="MEMBRANE COMPONENT OF ABC TRANSPORTER YHHJ-RELATED"/>
    <property type="match status" value="1"/>
</dbReference>
<keyword evidence="4 6" id="KW-1133">Transmembrane helix</keyword>